<keyword evidence="4 5" id="KW-0472">Membrane</keyword>
<dbReference type="GO" id="GO:0022857">
    <property type="term" value="F:transmembrane transporter activity"/>
    <property type="evidence" value="ECO:0007669"/>
    <property type="project" value="TreeGrafter"/>
</dbReference>
<dbReference type="GeneID" id="62145420"/>
<feature type="transmembrane region" description="Helical" evidence="5">
    <location>
        <begin position="184"/>
        <end position="206"/>
    </location>
</feature>
<evidence type="ECO:0000256" key="2">
    <source>
        <dbReference type="ARBA" id="ARBA00022692"/>
    </source>
</evidence>
<dbReference type="PANTHER" id="PTHR23502:SF52">
    <property type="entry name" value="MULTIDRUG TRANSPORTER, PUTATIVE (AFU_ORTHOLOGUE AFUA_2G17730)-RELATED"/>
    <property type="match status" value="1"/>
</dbReference>
<name>A0A9P5IV07_9HELO</name>
<evidence type="ECO:0008006" key="8">
    <source>
        <dbReference type="Google" id="ProtNLM"/>
    </source>
</evidence>
<dbReference type="GO" id="GO:0005886">
    <property type="term" value="C:plasma membrane"/>
    <property type="evidence" value="ECO:0007669"/>
    <property type="project" value="TreeGrafter"/>
</dbReference>
<evidence type="ECO:0000256" key="4">
    <source>
        <dbReference type="ARBA" id="ARBA00023136"/>
    </source>
</evidence>
<dbReference type="InterPro" id="IPR036259">
    <property type="entry name" value="MFS_trans_sf"/>
</dbReference>
<feature type="transmembrane region" description="Helical" evidence="5">
    <location>
        <begin position="218"/>
        <end position="240"/>
    </location>
</feature>
<feature type="transmembrane region" description="Helical" evidence="5">
    <location>
        <begin position="156"/>
        <end position="178"/>
    </location>
</feature>
<sequence>MSQRYIELIWTAVFFPIFVVGLPESRGSAILLAKAKQLRREGKEAYTEEELHRIPLHRVVIKSVQRPLYMLFTESVVFVATLWAAFSLGTIYLFTQSVEQVYGQLYGWNSLQAGYIQVAIAVGEVFGCALCMYTNRWYYDSAARNTEVPGTSIPEARLYPSVIGGLLGVTGGMFLYGWTSVSAIHWMVPTIGLAMVGFWTTAIIVSNANYLVDAYSKYAASALGAVGLVENVALAFIPLASSSMYTDLRFQWASSLLAFLSLVLVATPFAVFKWGKQIRSRSPFMKEAIIERRQAVLQQPLRV</sequence>
<feature type="transmembrane region" description="Helical" evidence="5">
    <location>
        <begin position="114"/>
        <end position="135"/>
    </location>
</feature>
<evidence type="ECO:0000256" key="5">
    <source>
        <dbReference type="SAM" id="Phobius"/>
    </source>
</evidence>
<gene>
    <name evidence="6" type="ORF">EAE97_001831</name>
</gene>
<accession>A0A9P5IV07</accession>
<comment type="caution">
    <text evidence="6">The sequence shown here is derived from an EMBL/GenBank/DDBJ whole genome shotgun (WGS) entry which is preliminary data.</text>
</comment>
<evidence type="ECO:0000256" key="1">
    <source>
        <dbReference type="ARBA" id="ARBA00004141"/>
    </source>
</evidence>
<proteinExistence type="predicted"/>
<keyword evidence="2 5" id="KW-0812">Transmembrane</keyword>
<dbReference type="RefSeq" id="XP_038736900.1">
    <property type="nucleotide sequence ID" value="XM_038872342.1"/>
</dbReference>
<dbReference type="EMBL" id="RCSW01000003">
    <property type="protein sequence ID" value="KAF7952334.1"/>
    <property type="molecule type" value="Genomic_DNA"/>
</dbReference>
<keyword evidence="7" id="KW-1185">Reference proteome</keyword>
<protein>
    <recommendedName>
        <fullName evidence="8">Major facilitator superfamily (MFS) profile domain-containing protein</fullName>
    </recommendedName>
</protein>
<dbReference type="SUPFAM" id="SSF103473">
    <property type="entry name" value="MFS general substrate transporter"/>
    <property type="match status" value="1"/>
</dbReference>
<evidence type="ECO:0000313" key="7">
    <source>
        <dbReference type="Proteomes" id="UP000710849"/>
    </source>
</evidence>
<evidence type="ECO:0000313" key="6">
    <source>
        <dbReference type="EMBL" id="KAF7952334.1"/>
    </source>
</evidence>
<dbReference type="Proteomes" id="UP000710849">
    <property type="component" value="Unassembled WGS sequence"/>
</dbReference>
<feature type="transmembrane region" description="Helical" evidence="5">
    <location>
        <begin position="12"/>
        <end position="33"/>
    </location>
</feature>
<keyword evidence="3 5" id="KW-1133">Transmembrane helix</keyword>
<dbReference type="PANTHER" id="PTHR23502">
    <property type="entry name" value="MAJOR FACILITATOR SUPERFAMILY"/>
    <property type="match status" value="1"/>
</dbReference>
<dbReference type="AlphaFoldDB" id="A0A9P5IV07"/>
<reference evidence="6 7" key="1">
    <citation type="journal article" date="2020" name="Genome Biol. Evol.">
        <title>Comparative genomics of Sclerotiniaceae.</title>
        <authorList>
            <person name="Valero Jimenez C.A."/>
            <person name="Steentjes M."/>
            <person name="Scholten O.E."/>
            <person name="Van Kan J.A.L."/>
        </authorList>
    </citation>
    <scope>NUCLEOTIDE SEQUENCE [LARGE SCALE GENOMIC DNA]</scope>
    <source>
        <strain evidence="6 7">MUCL 94</strain>
    </source>
</reference>
<comment type="subcellular location">
    <subcellularLocation>
        <location evidence="1">Membrane</location>
        <topology evidence="1">Multi-pass membrane protein</topology>
    </subcellularLocation>
</comment>
<feature type="transmembrane region" description="Helical" evidence="5">
    <location>
        <begin position="252"/>
        <end position="272"/>
    </location>
</feature>
<organism evidence="6 7">
    <name type="scientific">Botrytis byssoidea</name>
    <dbReference type="NCBI Taxonomy" id="139641"/>
    <lineage>
        <taxon>Eukaryota</taxon>
        <taxon>Fungi</taxon>
        <taxon>Dikarya</taxon>
        <taxon>Ascomycota</taxon>
        <taxon>Pezizomycotina</taxon>
        <taxon>Leotiomycetes</taxon>
        <taxon>Helotiales</taxon>
        <taxon>Sclerotiniaceae</taxon>
        <taxon>Botrytis</taxon>
    </lineage>
</organism>
<feature type="transmembrane region" description="Helical" evidence="5">
    <location>
        <begin position="68"/>
        <end position="94"/>
    </location>
</feature>
<evidence type="ECO:0000256" key="3">
    <source>
        <dbReference type="ARBA" id="ARBA00022989"/>
    </source>
</evidence>
<dbReference type="Gene3D" id="1.20.1250.20">
    <property type="entry name" value="MFS general substrate transporter like domains"/>
    <property type="match status" value="1"/>
</dbReference>